<dbReference type="InterPro" id="IPR015943">
    <property type="entry name" value="WD40/YVTN_repeat-like_dom_sf"/>
</dbReference>
<dbReference type="OrthoDB" id="1068471at2759"/>
<evidence type="ECO:0000256" key="1">
    <source>
        <dbReference type="ARBA" id="ARBA00022574"/>
    </source>
</evidence>
<dbReference type="SUPFAM" id="SSF50978">
    <property type="entry name" value="WD40 repeat-like"/>
    <property type="match status" value="1"/>
</dbReference>
<feature type="repeat" description="WD" evidence="5">
    <location>
        <begin position="216"/>
        <end position="250"/>
    </location>
</feature>
<dbReference type="Pfam" id="PF00400">
    <property type="entry name" value="WD40"/>
    <property type="match status" value="7"/>
</dbReference>
<dbReference type="EMBL" id="CAJFDI010000006">
    <property type="protein sequence ID" value="CAD5234407.1"/>
    <property type="molecule type" value="Genomic_DNA"/>
</dbReference>
<dbReference type="PRINTS" id="PR00320">
    <property type="entry name" value="GPROTEINBRPT"/>
</dbReference>
<evidence type="ECO:0000313" key="6">
    <source>
        <dbReference type="EMBL" id="CAD5234407.1"/>
    </source>
</evidence>
<keyword evidence="3" id="KW-0677">Repeat</keyword>
<accession>A0A7I8X126</accession>
<gene>
    <name evidence="6" type="ORF">BXYJ_LOCUS14498</name>
</gene>
<evidence type="ECO:0000256" key="4">
    <source>
        <dbReference type="ARBA" id="ARBA00023187"/>
    </source>
</evidence>
<keyword evidence="1 5" id="KW-0853">WD repeat</keyword>
<dbReference type="InterPro" id="IPR020472">
    <property type="entry name" value="WD40_PAC1"/>
</dbReference>
<dbReference type="Proteomes" id="UP000582659">
    <property type="component" value="Unassembled WGS sequence"/>
</dbReference>
<dbReference type="PROSITE" id="PS50294">
    <property type="entry name" value="WD_REPEATS_REGION"/>
    <property type="match status" value="4"/>
</dbReference>
<feature type="repeat" description="WD" evidence="5">
    <location>
        <begin position="308"/>
        <end position="342"/>
    </location>
</feature>
<name>A0A7I8X126_BURXY</name>
<comment type="caution">
    <text evidence="6">The sequence shown here is derived from an EMBL/GenBank/DDBJ whole genome shotgun (WGS) entry which is preliminary data.</text>
</comment>
<dbReference type="PROSITE" id="PS50082">
    <property type="entry name" value="WD_REPEATS_2"/>
    <property type="match status" value="5"/>
</dbReference>
<dbReference type="Gene3D" id="2.130.10.10">
    <property type="entry name" value="YVTN repeat-like/Quinoprotein amine dehydrogenase"/>
    <property type="match status" value="1"/>
</dbReference>
<dbReference type="PANTHER" id="PTHR44006">
    <property type="entry name" value="U5 SMALL NUCLEAR RIBONUCLEOPROTEIN 40 KDA PROTEIN"/>
    <property type="match status" value="1"/>
</dbReference>
<dbReference type="GO" id="GO:0008380">
    <property type="term" value="P:RNA splicing"/>
    <property type="evidence" value="ECO:0007669"/>
    <property type="project" value="UniProtKB-KW"/>
</dbReference>
<dbReference type="InterPro" id="IPR001680">
    <property type="entry name" value="WD40_rpt"/>
</dbReference>
<evidence type="ECO:0000256" key="5">
    <source>
        <dbReference type="PROSITE-ProRule" id="PRU00221"/>
    </source>
</evidence>
<feature type="repeat" description="WD" evidence="5">
    <location>
        <begin position="46"/>
        <end position="79"/>
    </location>
</feature>
<dbReference type="GO" id="GO:0006397">
    <property type="term" value="P:mRNA processing"/>
    <property type="evidence" value="ECO:0007669"/>
    <property type="project" value="UniProtKB-KW"/>
</dbReference>
<dbReference type="InterPro" id="IPR019775">
    <property type="entry name" value="WD40_repeat_CS"/>
</dbReference>
<dbReference type="InterPro" id="IPR036322">
    <property type="entry name" value="WD40_repeat_dom_sf"/>
</dbReference>
<reference evidence="6" key="1">
    <citation type="submission" date="2020-09" db="EMBL/GenBank/DDBJ databases">
        <authorList>
            <person name="Kikuchi T."/>
        </authorList>
    </citation>
    <scope>NUCLEOTIDE SEQUENCE</scope>
    <source>
        <strain evidence="6">Ka4C1</strain>
    </source>
</reference>
<dbReference type="Proteomes" id="UP000659654">
    <property type="component" value="Unassembled WGS sequence"/>
</dbReference>
<proteinExistence type="predicted"/>
<dbReference type="PROSITE" id="PS00678">
    <property type="entry name" value="WD_REPEATS_1"/>
    <property type="match status" value="1"/>
</dbReference>
<sequence>MLQVSKRPADADDFYGKRQRLDVALQGEDASTKPRTSSLLAPIMLLTGHEGEIFASRFSKNGKYLASAGFDQKILLWNVHGQCENFATLKGHTGAILDVHFSTDSNFVFSCGTDKTVRIFDMEDGRCVRRFRGHSEIVNSCHPARRGPTIVASASDDGTVLINDVRAKHPTLKINSLHNYQVTSVTFNDNAQEIICGGIDNTLKQWDLRRGLLNTFEGHDDSITGLSLSPDGRFVLSNSMDCTARIWDIQPFAPSERCVRVFHGHQHNFEKNLLKTAWSPDSKRISVGSSDRFTYVYDVAKASVEYKLPGHQGSVNAVDFHPEELILLSAASDKKIYLGELEPCTSPNTL</sequence>
<keyword evidence="4" id="KW-0508">mRNA splicing</keyword>
<dbReference type="GO" id="GO:0071013">
    <property type="term" value="C:catalytic step 2 spliceosome"/>
    <property type="evidence" value="ECO:0007669"/>
    <property type="project" value="TreeGrafter"/>
</dbReference>
<dbReference type="CDD" id="cd00200">
    <property type="entry name" value="WD40"/>
    <property type="match status" value="1"/>
</dbReference>
<dbReference type="EMBL" id="CAJFCV020000006">
    <property type="protein sequence ID" value="CAG9130168.1"/>
    <property type="molecule type" value="Genomic_DNA"/>
</dbReference>
<feature type="repeat" description="WD" evidence="5">
    <location>
        <begin position="89"/>
        <end position="130"/>
    </location>
</feature>
<dbReference type="SMR" id="A0A7I8X126"/>
<feature type="repeat" description="WD" evidence="5">
    <location>
        <begin position="175"/>
        <end position="211"/>
    </location>
</feature>
<dbReference type="PANTHER" id="PTHR44006:SF1">
    <property type="entry name" value="U5 SMALL NUCLEAR RIBONUCLEOPROTEIN 40 KDA PROTEIN"/>
    <property type="match status" value="1"/>
</dbReference>
<keyword evidence="2" id="KW-0507">mRNA processing</keyword>
<keyword evidence="7" id="KW-1185">Reference proteome</keyword>
<dbReference type="GO" id="GO:0003723">
    <property type="term" value="F:RNA binding"/>
    <property type="evidence" value="ECO:0007669"/>
    <property type="project" value="TreeGrafter"/>
</dbReference>
<dbReference type="SMART" id="SM00320">
    <property type="entry name" value="WD40"/>
    <property type="match status" value="7"/>
</dbReference>
<evidence type="ECO:0000313" key="7">
    <source>
        <dbReference type="Proteomes" id="UP000659654"/>
    </source>
</evidence>
<dbReference type="InterPro" id="IPR052234">
    <property type="entry name" value="U5_snRNP_Component"/>
</dbReference>
<protein>
    <submittedName>
        <fullName evidence="6">(pine wood nematode) hypothetical protein</fullName>
    </submittedName>
</protein>
<dbReference type="AlphaFoldDB" id="A0A7I8X126"/>
<evidence type="ECO:0000256" key="2">
    <source>
        <dbReference type="ARBA" id="ARBA00022664"/>
    </source>
</evidence>
<organism evidence="6 7">
    <name type="scientific">Bursaphelenchus xylophilus</name>
    <name type="common">Pinewood nematode worm</name>
    <name type="synonym">Aphelenchoides xylophilus</name>
    <dbReference type="NCBI Taxonomy" id="6326"/>
    <lineage>
        <taxon>Eukaryota</taxon>
        <taxon>Metazoa</taxon>
        <taxon>Ecdysozoa</taxon>
        <taxon>Nematoda</taxon>
        <taxon>Chromadorea</taxon>
        <taxon>Rhabditida</taxon>
        <taxon>Tylenchina</taxon>
        <taxon>Tylenchomorpha</taxon>
        <taxon>Aphelenchoidea</taxon>
        <taxon>Aphelenchoididae</taxon>
        <taxon>Bursaphelenchus</taxon>
    </lineage>
</organism>
<evidence type="ECO:0000256" key="3">
    <source>
        <dbReference type="ARBA" id="ARBA00022737"/>
    </source>
</evidence>